<proteinExistence type="predicted"/>
<dbReference type="Proteomes" id="UP001187315">
    <property type="component" value="Unassembled WGS sequence"/>
</dbReference>
<dbReference type="EMBL" id="JAVHJS010000013">
    <property type="protein sequence ID" value="KAK2839073.1"/>
    <property type="molecule type" value="Genomic_DNA"/>
</dbReference>
<comment type="caution">
    <text evidence="1">The sequence shown here is derived from an EMBL/GenBank/DDBJ whole genome shotgun (WGS) entry which is preliminary data.</text>
</comment>
<name>A0AA88SQ07_TACVA</name>
<protein>
    <submittedName>
        <fullName evidence="1">Uncharacterized protein</fullName>
    </submittedName>
</protein>
<evidence type="ECO:0000313" key="1">
    <source>
        <dbReference type="EMBL" id="KAK2839073.1"/>
    </source>
</evidence>
<accession>A0AA88SQ07</accession>
<evidence type="ECO:0000313" key="2">
    <source>
        <dbReference type="Proteomes" id="UP001187315"/>
    </source>
</evidence>
<organism evidence="1 2">
    <name type="scientific">Tachysurus vachellii</name>
    <name type="common">Darkbarbel catfish</name>
    <name type="synonym">Pelteobagrus vachellii</name>
    <dbReference type="NCBI Taxonomy" id="175792"/>
    <lineage>
        <taxon>Eukaryota</taxon>
        <taxon>Metazoa</taxon>
        <taxon>Chordata</taxon>
        <taxon>Craniata</taxon>
        <taxon>Vertebrata</taxon>
        <taxon>Euteleostomi</taxon>
        <taxon>Actinopterygii</taxon>
        <taxon>Neopterygii</taxon>
        <taxon>Teleostei</taxon>
        <taxon>Ostariophysi</taxon>
        <taxon>Siluriformes</taxon>
        <taxon>Bagridae</taxon>
        <taxon>Tachysurus</taxon>
    </lineage>
</organism>
<keyword evidence="2" id="KW-1185">Reference proteome</keyword>
<dbReference type="AlphaFoldDB" id="A0AA88SQ07"/>
<gene>
    <name evidence="1" type="ORF">Q7C36_013887</name>
</gene>
<reference evidence="1" key="1">
    <citation type="submission" date="2023-08" db="EMBL/GenBank/DDBJ databases">
        <title>Pelteobagrus vachellii genome.</title>
        <authorList>
            <person name="Liu H."/>
        </authorList>
    </citation>
    <scope>NUCLEOTIDE SEQUENCE</scope>
    <source>
        <strain evidence="1">PRFRI_2022a</strain>
        <tissue evidence="1">Muscle</tissue>
    </source>
</reference>
<sequence>MVLGSDRSLNLLKFGHFLNSSSSLKNSCSIWIKTGFIQCLTNLILSPKFSSSIVSTVLRFHRAWHPFTKTTQDQTVSAGMLKSGTLTSCLIPNSIGDEEGIFTSPDEKQIRLRRD</sequence>